<dbReference type="Proteomes" id="UP000324575">
    <property type="component" value="Unassembled WGS sequence"/>
</dbReference>
<dbReference type="SUPFAM" id="SSF48208">
    <property type="entry name" value="Six-hairpin glycosidases"/>
    <property type="match status" value="1"/>
</dbReference>
<dbReference type="Pfam" id="PF05592">
    <property type="entry name" value="Bac_rhamnosid"/>
    <property type="match status" value="1"/>
</dbReference>
<dbReference type="Pfam" id="PF17390">
    <property type="entry name" value="Bac_rhamnosid_C"/>
    <property type="match status" value="1"/>
</dbReference>
<keyword evidence="3" id="KW-0378">Hydrolase</keyword>
<keyword evidence="4" id="KW-0732">Signal</keyword>
<organism evidence="6 7">
    <name type="scientific">Candidatus Ordinivivax streblomastigis</name>
    <dbReference type="NCBI Taxonomy" id="2540710"/>
    <lineage>
        <taxon>Bacteria</taxon>
        <taxon>Pseudomonadati</taxon>
        <taxon>Bacteroidota</taxon>
        <taxon>Bacteroidia</taxon>
        <taxon>Bacteroidales</taxon>
        <taxon>Candidatus Ordinivivax</taxon>
    </lineage>
</organism>
<evidence type="ECO:0000256" key="2">
    <source>
        <dbReference type="ARBA" id="ARBA00012652"/>
    </source>
</evidence>
<dbReference type="PANTHER" id="PTHR33307:SF6">
    <property type="entry name" value="ALPHA-RHAMNOSIDASE (EUROFUNG)-RELATED"/>
    <property type="match status" value="1"/>
</dbReference>
<evidence type="ECO:0000256" key="4">
    <source>
        <dbReference type="SAM" id="SignalP"/>
    </source>
</evidence>
<dbReference type="InterPro" id="IPR012341">
    <property type="entry name" value="6hp_glycosidase-like_sf"/>
</dbReference>
<evidence type="ECO:0000259" key="5">
    <source>
        <dbReference type="PROSITE" id="PS50853"/>
    </source>
</evidence>
<comment type="catalytic activity">
    <reaction evidence="1">
        <text>Hydrolysis of terminal non-reducing alpha-L-rhamnose residues in alpha-L-rhamnosides.</text>
        <dbReference type="EC" id="3.2.1.40"/>
    </reaction>
</comment>
<dbReference type="InterPro" id="IPR008902">
    <property type="entry name" value="Rhamnosid_concanavalin"/>
</dbReference>
<dbReference type="Gene3D" id="2.60.120.560">
    <property type="entry name" value="Exo-inulinase, domain 1"/>
    <property type="match status" value="2"/>
</dbReference>
<evidence type="ECO:0000256" key="1">
    <source>
        <dbReference type="ARBA" id="ARBA00001445"/>
    </source>
</evidence>
<evidence type="ECO:0000256" key="3">
    <source>
        <dbReference type="ARBA" id="ARBA00022801"/>
    </source>
</evidence>
<dbReference type="InterPro" id="IPR013783">
    <property type="entry name" value="Ig-like_fold"/>
</dbReference>
<dbReference type="PANTHER" id="PTHR33307">
    <property type="entry name" value="ALPHA-RHAMNOSIDASE (EUROFUNG)"/>
    <property type="match status" value="1"/>
</dbReference>
<dbReference type="InterPro" id="IPR003961">
    <property type="entry name" value="FN3_dom"/>
</dbReference>
<dbReference type="InterPro" id="IPR035396">
    <property type="entry name" value="Bac_rhamnosid6H"/>
</dbReference>
<dbReference type="GO" id="GO:0030596">
    <property type="term" value="F:alpha-L-rhamnosidase activity"/>
    <property type="evidence" value="ECO:0007669"/>
    <property type="project" value="UniProtKB-EC"/>
</dbReference>
<dbReference type="InterPro" id="IPR035398">
    <property type="entry name" value="Bac_rhamnosid_C"/>
</dbReference>
<dbReference type="SUPFAM" id="SSF49373">
    <property type="entry name" value="Invasin/intimin cell-adhesion fragments"/>
    <property type="match status" value="2"/>
</dbReference>
<name>A0A5M8P3N7_9BACT</name>
<comment type="caution">
    <text evidence="6">The sequence shown here is derived from an EMBL/GenBank/DDBJ whole genome shotgun (WGS) entry which is preliminary data.</text>
</comment>
<feature type="chain" id="PRO_5024351259" description="alpha-L-rhamnosidase" evidence="4">
    <location>
        <begin position="23"/>
        <end position="1552"/>
    </location>
</feature>
<proteinExistence type="predicted"/>
<feature type="signal peptide" evidence="4">
    <location>
        <begin position="1"/>
        <end position="22"/>
    </location>
</feature>
<dbReference type="PROSITE" id="PS50853">
    <property type="entry name" value="FN3"/>
    <property type="match status" value="1"/>
</dbReference>
<dbReference type="Gene3D" id="2.60.40.1080">
    <property type="match status" value="2"/>
</dbReference>
<dbReference type="SUPFAM" id="SSF49265">
    <property type="entry name" value="Fibronectin type III"/>
    <property type="match status" value="1"/>
</dbReference>
<evidence type="ECO:0000313" key="6">
    <source>
        <dbReference type="EMBL" id="KAA6303004.1"/>
    </source>
</evidence>
<dbReference type="InterPro" id="IPR016007">
    <property type="entry name" value="Alpha_rhamnosid"/>
</dbReference>
<gene>
    <name evidence="6" type="ORF">EZS26_000899</name>
</gene>
<sequence>MNTHCKITGLLLVLLLSVSATYGNTPPGAPTATRVELLKDAYSVSTNNPSFSWAVQDPDDDEIQSAYRIVFSKRLSEVATENYFLDSGWVTSSGTSVQVNGLSALLEPNSLYYWQVQTKDKAGAESPLSEPQPFTTAVQWANTNGIWLEAGLIDYGDPGSGQNNDGNTYYEDITRLTTPNPVVAPAPLSQWTNYRVEQDVTIKAGALGIVFRANGGSNYMWQFKASDNTFNPHWDYTNTYNTPVNLSTKGVTIAVNVPFHLRIDAIGNTLTTYINDIKVDERTGRGYTLGTIGYRTGSSESGAVDNIVVANLNTGDIIYAEDFSGGVSAYNKCTVVGGALNVATSTANYLMVEDDLTGGIVDEKANFVFLRHSFEIVDASRIEKAIVCATAYNTESSKQYVFDLYLNGQSVGVGPARNQNNSPQGNLQYYNSYDVTSLLKNGDNIVAGICYNRDANRIFLLQMTVFYSDGTSEILVNSARDAAHWKGKDGTLAFGQNDELISPNDWYRQHKEHINTTKYPFGFADAGFVEDNTWRAVKVAGAVNGTRVLAPYTSENSLRYLMPANKVVQLDNGNYVITLDKEIVGGLQLDINSPSLKVIEIRCGEDLNADGSVKSDGRGHPNYIEYWTLKQGEQSIQSLNMKNFRYVEIIGSPVEITTDNIKGYAIRQPFDEDAAEFESSNTFVNELYAFTKYSIQATNQDVWTDSNARERGPYEGDAIINMASSNAFSSNYSLGRHSHEYLMNNSTWPQEYKLFSVEMAWQDYLYTGNRNSIDKYYAQLKNKFPGTFNANLGLINQQTDVLIDWPAVERDNYSFQAYNTGYNAVYVGACQTMANIAKLLGNETDRAFYQNRANTIKQAMINKLYNPQKGAFEDSMSEREAFSGHYSQHATAYALAYGIYDSQEMADKMAAYIESQGGFKTSIYAAFFVLKGLYNAGAGNLAMQFMANEDKDNVRTWAHVLHKLNATISPEAWDPDNKPNMTFSHPWGSAPASGISQGMFGIQPIDPAFETFQIKIQPGGVQSARIKVPTIRGAVGAAYNLNSGENGITAEVTIPANTHANVSLPVSSKAYTKLIVDGETGLAERDGKFLTVTIGSGVHILSISDEITPYIEVAASVNNDGVLRLGKTGQVTVTAENELKETIDLSESVVSYASGDESIVTVSPSGAISAVGVGRTTITITVTNGDRAGLATISVNVTDQPFPGDDQIQTVEVRLNTLKVGETATPSTVGILGDDSEIVFGNVTYTSDNEVVAQVNANGTITLLTEGEFTLQAATTDHLEKLSPEFDFNRFEITPIYVNDFSTGVNPFTGVTTNMSVTGGRLFVGKSSNAIYAGGTEWKDYILLATINPVPGTGSPVSPGGPAGTFHFRANNDRTQLYMWQLFSGNYLKKHINISETGSVTTTIDGMKPAGQDNRIAIAAEGNRIMTYVDGKLVDVATYTNYSKGTVGVRTGSSEEFYVDDLVVGTRKLVTTLTAVALHPTGIQTANVLGVSIMTEKEKIQSVFDGIASIKLYSVTGLLLDETTANGVYTHNLKQGIYILSIAGKSYKVIVK</sequence>
<accession>A0A5M8P3N7</accession>
<dbReference type="Pfam" id="PF17389">
    <property type="entry name" value="Bac_rhamnosid6H"/>
    <property type="match status" value="1"/>
</dbReference>
<dbReference type="Gene3D" id="2.60.120.260">
    <property type="entry name" value="Galactose-binding domain-like"/>
    <property type="match status" value="2"/>
</dbReference>
<protein>
    <recommendedName>
        <fullName evidence="2">alpha-L-rhamnosidase</fullName>
        <ecNumber evidence="2">3.2.1.40</ecNumber>
    </recommendedName>
</protein>
<dbReference type="Pfam" id="PF25788">
    <property type="entry name" value="Ig_Rha78A_N"/>
    <property type="match status" value="1"/>
</dbReference>
<dbReference type="Gene3D" id="1.50.10.10">
    <property type="match status" value="1"/>
</dbReference>
<dbReference type="InterPro" id="IPR036116">
    <property type="entry name" value="FN3_sf"/>
</dbReference>
<dbReference type="EC" id="3.2.1.40" evidence="2"/>
<dbReference type="EMBL" id="SNRX01000004">
    <property type="protein sequence ID" value="KAA6303004.1"/>
    <property type="molecule type" value="Genomic_DNA"/>
</dbReference>
<dbReference type="InterPro" id="IPR008964">
    <property type="entry name" value="Invasin/intimin_cell_adhesion"/>
</dbReference>
<feature type="domain" description="Fibronectin type-III" evidence="5">
    <location>
        <begin position="26"/>
        <end position="139"/>
    </location>
</feature>
<dbReference type="Gene3D" id="2.60.40.10">
    <property type="entry name" value="Immunoglobulins"/>
    <property type="match status" value="1"/>
</dbReference>
<evidence type="ECO:0000313" key="7">
    <source>
        <dbReference type="Proteomes" id="UP000324575"/>
    </source>
</evidence>
<reference evidence="6 7" key="1">
    <citation type="submission" date="2019-03" db="EMBL/GenBank/DDBJ databases">
        <title>Single cell metagenomics reveals metabolic interactions within the superorganism composed of flagellate Streblomastix strix and complex community of Bacteroidetes bacteria on its surface.</title>
        <authorList>
            <person name="Treitli S.C."/>
            <person name="Kolisko M."/>
            <person name="Husnik F."/>
            <person name="Keeling P."/>
            <person name="Hampl V."/>
        </authorList>
    </citation>
    <scope>NUCLEOTIDE SEQUENCE [LARGE SCALE GENOMIC DNA]</scope>
    <source>
        <strain evidence="6">St1</strain>
    </source>
</reference>
<dbReference type="Gene3D" id="2.60.420.10">
    <property type="entry name" value="Maltose phosphorylase, domain 3"/>
    <property type="match status" value="1"/>
</dbReference>
<dbReference type="GO" id="GO:0005975">
    <property type="term" value="P:carbohydrate metabolic process"/>
    <property type="evidence" value="ECO:0007669"/>
    <property type="project" value="InterPro"/>
</dbReference>
<dbReference type="InterPro" id="IPR008928">
    <property type="entry name" value="6-hairpin_glycosidase_sf"/>
</dbReference>